<gene>
    <name evidence="3" type="ORF">FGF04_37945</name>
</gene>
<proteinExistence type="predicted"/>
<dbReference type="CDD" id="cd00093">
    <property type="entry name" value="HTH_XRE"/>
    <property type="match status" value="1"/>
</dbReference>
<dbReference type="GO" id="GO:0003677">
    <property type="term" value="F:DNA binding"/>
    <property type="evidence" value="ECO:0007669"/>
    <property type="project" value="InterPro"/>
</dbReference>
<evidence type="ECO:0000259" key="2">
    <source>
        <dbReference type="PROSITE" id="PS50943"/>
    </source>
</evidence>
<name>A0A5A9ZL89_9ACTN</name>
<dbReference type="InterPro" id="IPR043917">
    <property type="entry name" value="DUF5753"/>
</dbReference>
<evidence type="ECO:0000313" key="3">
    <source>
        <dbReference type="EMBL" id="KAA0917839.1"/>
    </source>
</evidence>
<dbReference type="InterPro" id="IPR010982">
    <property type="entry name" value="Lambda_DNA-bd_dom_sf"/>
</dbReference>
<protein>
    <submittedName>
        <fullName evidence="3">Helix-turn-helix domain-containing protein</fullName>
    </submittedName>
</protein>
<feature type="domain" description="HTH cro/C1-type" evidence="2">
    <location>
        <begin position="22"/>
        <end position="76"/>
    </location>
</feature>
<accession>A0A5A9ZL89</accession>
<dbReference type="PROSITE" id="PS50943">
    <property type="entry name" value="HTH_CROC1"/>
    <property type="match status" value="1"/>
</dbReference>
<dbReference type="OrthoDB" id="4273809at2"/>
<organism evidence="3 4">
    <name type="scientific">Streptomyces apricus</name>
    <dbReference type="NCBI Taxonomy" id="1828112"/>
    <lineage>
        <taxon>Bacteria</taxon>
        <taxon>Bacillati</taxon>
        <taxon>Actinomycetota</taxon>
        <taxon>Actinomycetes</taxon>
        <taxon>Kitasatosporales</taxon>
        <taxon>Streptomycetaceae</taxon>
        <taxon>Streptomyces</taxon>
    </lineage>
</organism>
<evidence type="ECO:0000256" key="1">
    <source>
        <dbReference type="SAM" id="MobiDB-lite"/>
    </source>
</evidence>
<feature type="region of interest" description="Disordered" evidence="1">
    <location>
        <begin position="272"/>
        <end position="301"/>
    </location>
</feature>
<dbReference type="SUPFAM" id="SSF47413">
    <property type="entry name" value="lambda repressor-like DNA-binding domains"/>
    <property type="match status" value="1"/>
</dbReference>
<dbReference type="Pfam" id="PF19054">
    <property type="entry name" value="DUF5753"/>
    <property type="match status" value="1"/>
</dbReference>
<reference evidence="3 4" key="1">
    <citation type="submission" date="2019-05" db="EMBL/GenBank/DDBJ databases">
        <authorList>
            <person name="Hariharan J."/>
            <person name="Choudoir M.J."/>
            <person name="Diebold P."/>
            <person name="Panke-Buisse K."/>
            <person name="Buckley D.H."/>
        </authorList>
    </citation>
    <scope>NUCLEOTIDE SEQUENCE [LARGE SCALE GENOMIC DNA]</scope>
    <source>
        <strain evidence="3 4">SUN51</strain>
    </source>
</reference>
<keyword evidence="4" id="KW-1185">Reference proteome</keyword>
<sequence length="301" mass="33139">MPPRKPNQNRSSHHNGSARMVLARLREKSGKSLSDLAADTTHDRIYLHKLETGVKLGSPDVMEALDKAYGTDEHLVHLCVLARADGIKDKYRHFMEREREATMRYEYASSTIPGLLQTESYAREQLRTARPADDNELDAQVITRLDRQAPLHGEDAVEFRAVLDESAVRRPLSDADAWSEQLAHLLETAELPNVTLQVLPFSAGLQHLLGGSLTLLWLPGGRNIAYTESAYSGDLVEDPTDVEQLRLSYDLVRDSALSPRESVALIREILEASPSCEPPDSTSAKPHGGSPATATRTGATA</sequence>
<dbReference type="Pfam" id="PF13560">
    <property type="entry name" value="HTH_31"/>
    <property type="match status" value="1"/>
</dbReference>
<dbReference type="Proteomes" id="UP000324965">
    <property type="component" value="Unassembled WGS sequence"/>
</dbReference>
<dbReference type="SMART" id="SM00530">
    <property type="entry name" value="HTH_XRE"/>
    <property type="match status" value="1"/>
</dbReference>
<comment type="caution">
    <text evidence="3">The sequence shown here is derived from an EMBL/GenBank/DDBJ whole genome shotgun (WGS) entry which is preliminary data.</text>
</comment>
<dbReference type="InterPro" id="IPR001387">
    <property type="entry name" value="Cro/C1-type_HTH"/>
</dbReference>
<dbReference type="EMBL" id="VDFC01000106">
    <property type="protein sequence ID" value="KAA0917839.1"/>
    <property type="molecule type" value="Genomic_DNA"/>
</dbReference>
<feature type="compositionally biased region" description="Polar residues" evidence="1">
    <location>
        <begin position="292"/>
        <end position="301"/>
    </location>
</feature>
<dbReference type="AlphaFoldDB" id="A0A5A9ZL89"/>
<evidence type="ECO:0000313" key="4">
    <source>
        <dbReference type="Proteomes" id="UP000324965"/>
    </source>
</evidence>